<dbReference type="EnsemblPlants" id="OGLUM03G38050.1">
    <property type="protein sequence ID" value="OGLUM03G38050.1"/>
    <property type="gene ID" value="OGLUM03G38050"/>
</dbReference>
<name>A0A0D9ZES0_9ORYZ</name>
<dbReference type="AlphaFoldDB" id="A0A0D9ZES0"/>
<organism evidence="2">
    <name type="scientific">Oryza glumipatula</name>
    <dbReference type="NCBI Taxonomy" id="40148"/>
    <lineage>
        <taxon>Eukaryota</taxon>
        <taxon>Viridiplantae</taxon>
        <taxon>Streptophyta</taxon>
        <taxon>Embryophyta</taxon>
        <taxon>Tracheophyta</taxon>
        <taxon>Spermatophyta</taxon>
        <taxon>Magnoliopsida</taxon>
        <taxon>Liliopsida</taxon>
        <taxon>Poales</taxon>
        <taxon>Poaceae</taxon>
        <taxon>BOP clade</taxon>
        <taxon>Oryzoideae</taxon>
        <taxon>Oryzeae</taxon>
        <taxon>Oryzinae</taxon>
        <taxon>Oryza</taxon>
    </lineage>
</organism>
<reference evidence="2" key="1">
    <citation type="submission" date="2015-04" db="UniProtKB">
        <authorList>
            <consortium name="EnsemblPlants"/>
        </authorList>
    </citation>
    <scope>IDENTIFICATION</scope>
</reference>
<evidence type="ECO:0000256" key="1">
    <source>
        <dbReference type="SAM" id="MobiDB-lite"/>
    </source>
</evidence>
<feature type="region of interest" description="Disordered" evidence="1">
    <location>
        <begin position="1"/>
        <end position="41"/>
    </location>
</feature>
<reference evidence="2" key="2">
    <citation type="submission" date="2018-05" db="EMBL/GenBank/DDBJ databases">
        <title>OgluRS3 (Oryza glumaepatula Reference Sequence Version 3).</title>
        <authorList>
            <person name="Zhang J."/>
            <person name="Kudrna D."/>
            <person name="Lee S."/>
            <person name="Talag J."/>
            <person name="Welchert J."/>
            <person name="Wing R.A."/>
        </authorList>
    </citation>
    <scope>NUCLEOTIDE SEQUENCE [LARGE SCALE GENOMIC DNA]</scope>
</reference>
<protein>
    <submittedName>
        <fullName evidence="2">Uncharacterized protein</fullName>
    </submittedName>
</protein>
<accession>A0A0D9ZES0</accession>
<dbReference type="HOGENOM" id="CLU_2053292_0_0_1"/>
<feature type="compositionally biased region" description="Basic and acidic residues" evidence="1">
    <location>
        <begin position="16"/>
        <end position="30"/>
    </location>
</feature>
<evidence type="ECO:0000313" key="3">
    <source>
        <dbReference type="Proteomes" id="UP000026961"/>
    </source>
</evidence>
<dbReference type="Gramene" id="OGLUM03G38050.1">
    <property type="protein sequence ID" value="OGLUM03G38050.1"/>
    <property type="gene ID" value="OGLUM03G38050"/>
</dbReference>
<dbReference type="Proteomes" id="UP000026961">
    <property type="component" value="Chromosome 3"/>
</dbReference>
<keyword evidence="3" id="KW-1185">Reference proteome</keyword>
<proteinExistence type="predicted"/>
<sequence>MVVHRKEDSVQSTVHTETRAHLNHLDDGARDGGGGALGVVAPRDDPVEELAALAELHDEVHVVLVLAARRLTMFGCDGMWRMISTSRRTSSTSTGVRSFRFDIDLHAYLSPVSASVHRTM</sequence>
<evidence type="ECO:0000313" key="2">
    <source>
        <dbReference type="EnsemblPlants" id="OGLUM03G38050.1"/>
    </source>
</evidence>